<comment type="caution">
    <text evidence="14">The sequence shown here is derived from an EMBL/GenBank/DDBJ whole genome shotgun (WGS) entry which is preliminary data.</text>
</comment>
<dbReference type="GO" id="GO:0006235">
    <property type="term" value="P:dTTP biosynthetic process"/>
    <property type="evidence" value="ECO:0007669"/>
    <property type="project" value="UniProtKB-UniRule"/>
</dbReference>
<dbReference type="Pfam" id="PF02223">
    <property type="entry name" value="Thymidylate_kin"/>
    <property type="match status" value="1"/>
</dbReference>
<dbReference type="InterPro" id="IPR018094">
    <property type="entry name" value="Thymidylate_kinase"/>
</dbReference>
<sequence>MRGKFITFEGIDGAGKSTHIDWVADRLRARADIAGVVTTREPGGTSLGEDLRQILLHRKMHLETEALLMFAARREHIAEVIAPALERGKWVISDRFTDATFAYQGGGRGLATGRLEVLEGWVQGGLQPDLTLLFDVPLETASARLAAARTPDKFEAESRAFFQRTRDEYLRRAAQSPQRFRVIDATRSIADIRDELEKILATV</sequence>
<evidence type="ECO:0000256" key="3">
    <source>
        <dbReference type="ARBA" id="ARBA00017144"/>
    </source>
</evidence>
<evidence type="ECO:0000313" key="14">
    <source>
        <dbReference type="EMBL" id="SOY46712.1"/>
    </source>
</evidence>
<dbReference type="AlphaFoldDB" id="A0A375BK79"/>
<evidence type="ECO:0000256" key="10">
    <source>
        <dbReference type="ARBA" id="ARBA00048743"/>
    </source>
</evidence>
<dbReference type="GO" id="GO:0006227">
    <property type="term" value="P:dUDP biosynthetic process"/>
    <property type="evidence" value="ECO:0007669"/>
    <property type="project" value="TreeGrafter"/>
</dbReference>
<dbReference type="InterPro" id="IPR039430">
    <property type="entry name" value="Thymidylate_kin-like_dom"/>
</dbReference>
<evidence type="ECO:0000256" key="4">
    <source>
        <dbReference type="ARBA" id="ARBA00022679"/>
    </source>
</evidence>
<keyword evidence="6 12" id="KW-0547">Nucleotide-binding</keyword>
<evidence type="ECO:0000256" key="12">
    <source>
        <dbReference type="HAMAP-Rule" id="MF_00165"/>
    </source>
</evidence>
<feature type="binding site" evidence="12">
    <location>
        <begin position="10"/>
        <end position="17"/>
    </location>
    <ligand>
        <name>ATP</name>
        <dbReference type="ChEBI" id="CHEBI:30616"/>
    </ligand>
</feature>
<dbReference type="Gene3D" id="3.40.50.300">
    <property type="entry name" value="P-loop containing nucleotide triphosphate hydrolases"/>
    <property type="match status" value="1"/>
</dbReference>
<comment type="similarity">
    <text evidence="1 12">Belongs to the thymidylate kinase family.</text>
</comment>
<proteinExistence type="inferred from homology"/>
<evidence type="ECO:0000256" key="9">
    <source>
        <dbReference type="ARBA" id="ARBA00029962"/>
    </source>
</evidence>
<organism evidence="14">
    <name type="scientific">Cupriavidus taiwanensis</name>
    <dbReference type="NCBI Taxonomy" id="164546"/>
    <lineage>
        <taxon>Bacteria</taxon>
        <taxon>Pseudomonadati</taxon>
        <taxon>Pseudomonadota</taxon>
        <taxon>Betaproteobacteria</taxon>
        <taxon>Burkholderiales</taxon>
        <taxon>Burkholderiaceae</taxon>
        <taxon>Cupriavidus</taxon>
    </lineage>
</organism>
<dbReference type="GO" id="GO:0004798">
    <property type="term" value="F:dTMP kinase activity"/>
    <property type="evidence" value="ECO:0007669"/>
    <property type="project" value="UniProtKB-UniRule"/>
</dbReference>
<dbReference type="PANTHER" id="PTHR10344:SF4">
    <property type="entry name" value="UMP-CMP KINASE 2, MITOCHONDRIAL"/>
    <property type="match status" value="1"/>
</dbReference>
<protein>
    <recommendedName>
        <fullName evidence="3 12">Thymidylate kinase</fullName>
        <ecNumber evidence="2 12">2.7.4.9</ecNumber>
    </recommendedName>
    <alternativeName>
        <fullName evidence="9 12">dTMP kinase</fullName>
    </alternativeName>
</protein>
<keyword evidence="5 12" id="KW-0545">Nucleotide biosynthesis</keyword>
<dbReference type="GO" id="GO:0005829">
    <property type="term" value="C:cytosol"/>
    <property type="evidence" value="ECO:0007669"/>
    <property type="project" value="TreeGrafter"/>
</dbReference>
<keyword evidence="7 12" id="KW-0418">Kinase</keyword>
<dbReference type="NCBIfam" id="TIGR00041">
    <property type="entry name" value="DTMP_kinase"/>
    <property type="match status" value="1"/>
</dbReference>
<dbReference type="FunFam" id="3.40.50.300:FF:000225">
    <property type="entry name" value="Thymidylate kinase"/>
    <property type="match status" value="1"/>
</dbReference>
<dbReference type="InterPro" id="IPR027417">
    <property type="entry name" value="P-loop_NTPase"/>
</dbReference>
<keyword evidence="8 12" id="KW-0067">ATP-binding</keyword>
<gene>
    <name evidence="12 14" type="primary">tmk</name>
    <name evidence="14" type="ORF">CBM2589_B150014</name>
</gene>
<evidence type="ECO:0000256" key="5">
    <source>
        <dbReference type="ARBA" id="ARBA00022727"/>
    </source>
</evidence>
<dbReference type="PANTHER" id="PTHR10344">
    <property type="entry name" value="THYMIDYLATE KINASE"/>
    <property type="match status" value="1"/>
</dbReference>
<dbReference type="EMBL" id="OFSP01000007">
    <property type="protein sequence ID" value="SOY46712.1"/>
    <property type="molecule type" value="Genomic_DNA"/>
</dbReference>
<comment type="function">
    <text evidence="11 12">Phosphorylation of dTMP to form dTDP in both de novo and salvage pathways of dTTP synthesis.</text>
</comment>
<evidence type="ECO:0000256" key="6">
    <source>
        <dbReference type="ARBA" id="ARBA00022741"/>
    </source>
</evidence>
<evidence type="ECO:0000256" key="7">
    <source>
        <dbReference type="ARBA" id="ARBA00022777"/>
    </source>
</evidence>
<evidence type="ECO:0000256" key="1">
    <source>
        <dbReference type="ARBA" id="ARBA00009776"/>
    </source>
</evidence>
<dbReference type="Proteomes" id="UP000256297">
    <property type="component" value="Chromosome CBM2589_b"/>
</dbReference>
<dbReference type="GO" id="GO:0005524">
    <property type="term" value="F:ATP binding"/>
    <property type="evidence" value="ECO:0007669"/>
    <property type="project" value="UniProtKB-UniRule"/>
</dbReference>
<dbReference type="RefSeq" id="WP_116336924.1">
    <property type="nucleotide sequence ID" value="NZ_LT976856.1"/>
</dbReference>
<dbReference type="SUPFAM" id="SSF52540">
    <property type="entry name" value="P-loop containing nucleoside triphosphate hydrolases"/>
    <property type="match status" value="1"/>
</dbReference>
<name>A0A375BK79_9BURK</name>
<dbReference type="HAMAP" id="MF_00165">
    <property type="entry name" value="Thymidylate_kinase"/>
    <property type="match status" value="1"/>
</dbReference>
<dbReference type="GO" id="GO:0006233">
    <property type="term" value="P:dTDP biosynthetic process"/>
    <property type="evidence" value="ECO:0007669"/>
    <property type="project" value="InterPro"/>
</dbReference>
<evidence type="ECO:0000256" key="2">
    <source>
        <dbReference type="ARBA" id="ARBA00012980"/>
    </source>
</evidence>
<evidence type="ECO:0000256" key="11">
    <source>
        <dbReference type="ARBA" id="ARBA00057735"/>
    </source>
</evidence>
<feature type="domain" description="Thymidylate kinase-like" evidence="13">
    <location>
        <begin position="8"/>
        <end position="195"/>
    </location>
</feature>
<evidence type="ECO:0000256" key="8">
    <source>
        <dbReference type="ARBA" id="ARBA00022840"/>
    </source>
</evidence>
<comment type="catalytic activity">
    <reaction evidence="10 12">
        <text>dTMP + ATP = dTDP + ADP</text>
        <dbReference type="Rhea" id="RHEA:13517"/>
        <dbReference type="ChEBI" id="CHEBI:30616"/>
        <dbReference type="ChEBI" id="CHEBI:58369"/>
        <dbReference type="ChEBI" id="CHEBI:63528"/>
        <dbReference type="ChEBI" id="CHEBI:456216"/>
        <dbReference type="EC" id="2.7.4.9"/>
    </reaction>
</comment>
<dbReference type="CDD" id="cd01672">
    <property type="entry name" value="TMPK"/>
    <property type="match status" value="1"/>
</dbReference>
<accession>A0A375BK79</accession>
<dbReference type="EC" id="2.7.4.9" evidence="2 12"/>
<keyword evidence="4 12" id="KW-0808">Transferase</keyword>
<reference evidence="14" key="1">
    <citation type="submission" date="2018-01" db="EMBL/GenBank/DDBJ databases">
        <authorList>
            <person name="Clerissi C."/>
        </authorList>
    </citation>
    <scope>NUCLEOTIDE SEQUENCE</scope>
    <source>
        <strain evidence="14">Cupriavidus taiwanensis STM 3521</strain>
    </source>
</reference>
<evidence type="ECO:0000259" key="13">
    <source>
        <dbReference type="Pfam" id="PF02223"/>
    </source>
</evidence>